<protein>
    <submittedName>
        <fullName evidence="4">NPXTG-anchored protein</fullName>
    </submittedName>
</protein>
<feature type="compositionally biased region" description="Low complexity" evidence="1">
    <location>
        <begin position="374"/>
        <end position="396"/>
    </location>
</feature>
<dbReference type="AlphaFoldDB" id="A0AAW5KQP9"/>
<feature type="signal peptide" evidence="3">
    <location>
        <begin position="1"/>
        <end position="26"/>
    </location>
</feature>
<accession>A0AAW5KQP9</accession>
<dbReference type="Proteomes" id="UP001206236">
    <property type="component" value="Unassembled WGS sequence"/>
</dbReference>
<feature type="chain" id="PRO_5044026008" evidence="3">
    <location>
        <begin position="27"/>
        <end position="420"/>
    </location>
</feature>
<organism evidence="4 5">
    <name type="scientific">Ruminococcus bicirculans</name>
    <name type="common">ex Wegman et al. 2014</name>
    <dbReference type="NCBI Taxonomy" id="1160721"/>
    <lineage>
        <taxon>Bacteria</taxon>
        <taxon>Bacillati</taxon>
        <taxon>Bacillota</taxon>
        <taxon>Clostridia</taxon>
        <taxon>Eubacteriales</taxon>
        <taxon>Oscillospiraceae</taxon>
        <taxon>Ruminococcus</taxon>
    </lineage>
</organism>
<evidence type="ECO:0000256" key="3">
    <source>
        <dbReference type="SAM" id="SignalP"/>
    </source>
</evidence>
<evidence type="ECO:0000256" key="2">
    <source>
        <dbReference type="SAM" id="Phobius"/>
    </source>
</evidence>
<dbReference type="NCBIfam" id="NF033846">
    <property type="entry name" value="Rumino_NPXTG"/>
    <property type="match status" value="1"/>
</dbReference>
<name>A0AAW5KQP9_9FIRM</name>
<evidence type="ECO:0000313" key="4">
    <source>
        <dbReference type="EMBL" id="MCQ5153223.1"/>
    </source>
</evidence>
<feature type="transmembrane region" description="Helical" evidence="2">
    <location>
        <begin position="397"/>
        <end position="416"/>
    </location>
</feature>
<reference evidence="4" key="1">
    <citation type="submission" date="2022-06" db="EMBL/GenBank/DDBJ databases">
        <title>Isolation of gut microbiota from human fecal samples.</title>
        <authorList>
            <person name="Pamer E.G."/>
            <person name="Barat B."/>
            <person name="Waligurski E."/>
            <person name="Medina S."/>
            <person name="Paddock L."/>
            <person name="Mostad J."/>
        </authorList>
    </citation>
    <scope>NUCLEOTIDE SEQUENCE</scope>
    <source>
        <strain evidence="4">DFI.5.57</strain>
    </source>
</reference>
<keyword evidence="2" id="KW-1133">Transmembrane helix</keyword>
<proteinExistence type="predicted"/>
<gene>
    <name evidence="4" type="ORF">NE632_07860</name>
</gene>
<feature type="compositionally biased region" description="Low complexity" evidence="1">
    <location>
        <begin position="344"/>
        <end position="358"/>
    </location>
</feature>
<evidence type="ECO:0000256" key="1">
    <source>
        <dbReference type="SAM" id="MobiDB-lite"/>
    </source>
</evidence>
<evidence type="ECO:0000313" key="5">
    <source>
        <dbReference type="Proteomes" id="UP001206236"/>
    </source>
</evidence>
<dbReference type="EMBL" id="JANGCN010000015">
    <property type="protein sequence ID" value="MCQ5153223.1"/>
    <property type="molecule type" value="Genomic_DNA"/>
</dbReference>
<keyword evidence="2" id="KW-0812">Transmembrane</keyword>
<feature type="region of interest" description="Disordered" evidence="1">
    <location>
        <begin position="342"/>
        <end position="396"/>
    </location>
</feature>
<dbReference type="RefSeq" id="WP_256322071.1">
    <property type="nucleotide sequence ID" value="NZ_CAKVXH010000004.1"/>
</dbReference>
<sequence length="420" mass="43380">MKISKILAGMSAAALAASMMSLAAFADETATVKADLTGGTVSLIDEKDDDGVVTKTGVLTGTNVKLSDVCGIDVNVTVGADSAAKIEAGDWIGGGLGYNSESTGWASKEWSFQEGAKDVTGVKAADGSYDFVLKGTDPVFADTDTYAQVWLQNWTTEDFTFNAFTLLDKDGNPLLVVESDKEQGGNSVDLSAYDATEVTLAGNGKAKVDTGKVRVNVNNPWGEDVDKLITPADFEGVDAIAVTAEFDAITDPVDFAINFAIFSDNGPQYWGEGNAANKGCSTEAVTVNADGSYTFLLKFDEPLTVDGDLFLDLQSAFEAATDDDIPFAAKVTSVKALTLKDAPASSESTADSTESTDSTDSDESKVILVDSTDSKTNSAATSSKAANNASNTNPSTGAAALAAVGVALAGAAVVATKKRK</sequence>
<keyword evidence="2" id="KW-0472">Membrane</keyword>
<comment type="caution">
    <text evidence="4">The sequence shown here is derived from an EMBL/GenBank/DDBJ whole genome shotgun (WGS) entry which is preliminary data.</text>
</comment>
<keyword evidence="3" id="KW-0732">Signal</keyword>